<dbReference type="PANTHER" id="PTHR10578">
    <property type="entry name" value="S -2-HYDROXY-ACID OXIDASE-RELATED"/>
    <property type="match status" value="1"/>
</dbReference>
<evidence type="ECO:0000256" key="4">
    <source>
        <dbReference type="PIRSR" id="PIRSR000138-1"/>
    </source>
</evidence>
<accession>A0A9P9ARM7</accession>
<sequence length="396" mass="44059">MRVLAVTQLITAALAARPFLNEPDTGLETYLYSTNYTDGELPLLKDMRAIPDFDWAARQVMTDQQYSFYRTAAAGEWAYRHNLEVWKKARLRPHQLVGVGGLNETMGVNILGYNFSSPIFISPAARGAYGDPERAELNFVDAAASENILYVAALYASKTIEEIAAAKHNNTPNGPQVIFQQFYTNKNLSVTWDVIDRAEKTNAKALVWTIDAPSDSTRHRAARYDTTNANGVTSELTWDLYEKIRERTKLPIILKGIATVEDAITAVDKGVDGIWLSNHGGRQVDFSPSPLEIAYEIRRNAPEIFTKTEVLADSGVRYGTDVIKLLALGVKAVGMGRPFMYSNIYGVEGPKKMIQLMNNEILHDAAQIGIKDFANISSKALNTRALERDVYLVDDE</sequence>
<feature type="binding site" evidence="5">
    <location>
        <position position="282"/>
    </location>
    <ligand>
        <name>glyoxylate</name>
        <dbReference type="ChEBI" id="CHEBI:36655"/>
    </ligand>
</feature>
<feature type="binding site" evidence="5">
    <location>
        <begin position="313"/>
        <end position="317"/>
    </location>
    <ligand>
        <name>FMN</name>
        <dbReference type="ChEBI" id="CHEBI:58210"/>
    </ligand>
</feature>
<feature type="binding site" evidence="5">
    <location>
        <position position="279"/>
    </location>
    <ligand>
        <name>glyoxylate</name>
        <dbReference type="ChEBI" id="CHEBI:36655"/>
    </ligand>
</feature>
<dbReference type="Pfam" id="PF01070">
    <property type="entry name" value="FMN_dh"/>
    <property type="match status" value="2"/>
</dbReference>
<feature type="binding site" evidence="5">
    <location>
        <position position="183"/>
    </location>
    <ligand>
        <name>glyoxylate</name>
        <dbReference type="ChEBI" id="CHEBI:36655"/>
    </ligand>
</feature>
<dbReference type="PROSITE" id="PS51349">
    <property type="entry name" value="FMN_HYDROXY_ACID_DH_2"/>
    <property type="match status" value="1"/>
</dbReference>
<dbReference type="OrthoDB" id="1925334at2759"/>
<dbReference type="InterPro" id="IPR037396">
    <property type="entry name" value="FMN_HAD"/>
</dbReference>
<gene>
    <name evidence="8" type="ORF">B0T10DRAFT_266395</name>
</gene>
<feature type="binding site" evidence="5">
    <location>
        <position position="181"/>
    </location>
    <ligand>
        <name>FMN</name>
        <dbReference type="ChEBI" id="CHEBI:58210"/>
    </ligand>
</feature>
<dbReference type="EMBL" id="JAGPYM010000006">
    <property type="protein sequence ID" value="KAH6893114.1"/>
    <property type="molecule type" value="Genomic_DNA"/>
</dbReference>
<keyword evidence="9" id="KW-1185">Reference proteome</keyword>
<dbReference type="InterPro" id="IPR000262">
    <property type="entry name" value="FMN-dep_DH"/>
</dbReference>
<dbReference type="InterPro" id="IPR008259">
    <property type="entry name" value="FMN_hydac_DH_AS"/>
</dbReference>
<comment type="cofactor">
    <cofactor evidence="1">
        <name>FMN</name>
        <dbReference type="ChEBI" id="CHEBI:58210"/>
    </cofactor>
</comment>
<dbReference type="AlphaFoldDB" id="A0A9P9ARM7"/>
<dbReference type="SUPFAM" id="SSF51395">
    <property type="entry name" value="FMN-linked oxidoreductases"/>
    <property type="match status" value="1"/>
</dbReference>
<evidence type="ECO:0000256" key="6">
    <source>
        <dbReference type="SAM" id="SignalP"/>
    </source>
</evidence>
<dbReference type="Gene3D" id="3.20.20.70">
    <property type="entry name" value="Aldolase class I"/>
    <property type="match status" value="1"/>
</dbReference>
<feature type="signal peptide" evidence="6">
    <location>
        <begin position="1"/>
        <end position="15"/>
    </location>
</feature>
<keyword evidence="5" id="KW-0288">FMN</keyword>
<comment type="caution">
    <text evidence="8">The sequence shown here is derived from an EMBL/GenBank/DDBJ whole genome shotgun (WGS) entry which is preliminary data.</text>
</comment>
<feature type="binding site" evidence="5">
    <location>
        <position position="277"/>
    </location>
    <ligand>
        <name>FMN</name>
        <dbReference type="ChEBI" id="CHEBI:58210"/>
    </ligand>
</feature>
<dbReference type="PANTHER" id="PTHR10578:SF140">
    <property type="entry name" value="FMN HYDROXY ACID DEHYDROGENASE DOMAIN-CONTAINING PROTEIN"/>
    <property type="match status" value="1"/>
</dbReference>
<keyword evidence="5" id="KW-0285">Flavoprotein</keyword>
<dbReference type="GO" id="GO:0016491">
    <property type="term" value="F:oxidoreductase activity"/>
    <property type="evidence" value="ECO:0007669"/>
    <property type="project" value="UniProtKB-KW"/>
</dbReference>
<feature type="binding site" evidence="5">
    <location>
        <position position="218"/>
    </location>
    <ligand>
        <name>glyoxylate</name>
        <dbReference type="ChEBI" id="CHEBI:36655"/>
    </ligand>
</feature>
<dbReference type="PIRSF" id="PIRSF000138">
    <property type="entry name" value="Al-hdrx_acd_dh"/>
    <property type="match status" value="1"/>
</dbReference>
<feature type="binding site" evidence="5">
    <location>
        <position position="255"/>
    </location>
    <ligand>
        <name>FMN</name>
        <dbReference type="ChEBI" id="CHEBI:58210"/>
    </ligand>
</feature>
<protein>
    <recommendedName>
        <fullName evidence="7">FMN hydroxy acid dehydrogenase domain-containing protein</fullName>
    </recommendedName>
</protein>
<evidence type="ECO:0000256" key="2">
    <source>
        <dbReference type="ARBA" id="ARBA00023002"/>
    </source>
</evidence>
<keyword evidence="2" id="KW-0560">Oxidoreductase</keyword>
<dbReference type="InterPro" id="IPR012133">
    <property type="entry name" value="Alpha-hydoxy_acid_DH_FMN"/>
</dbReference>
<feature type="active site" description="Proton acceptor" evidence="4">
    <location>
        <position position="279"/>
    </location>
</feature>
<proteinExistence type="inferred from homology"/>
<feature type="binding site" evidence="5">
    <location>
        <begin position="123"/>
        <end position="125"/>
    </location>
    <ligand>
        <name>FMN</name>
        <dbReference type="ChEBI" id="CHEBI:58210"/>
    </ligand>
</feature>
<evidence type="ECO:0000256" key="5">
    <source>
        <dbReference type="PIRSR" id="PIRSR000138-2"/>
    </source>
</evidence>
<dbReference type="InterPro" id="IPR013785">
    <property type="entry name" value="Aldolase_TIM"/>
</dbReference>
<evidence type="ECO:0000256" key="3">
    <source>
        <dbReference type="ARBA" id="ARBA00024042"/>
    </source>
</evidence>
<evidence type="ECO:0000259" key="7">
    <source>
        <dbReference type="PROSITE" id="PS51349"/>
    </source>
</evidence>
<feature type="binding site" evidence="5">
    <location>
        <position position="209"/>
    </location>
    <ligand>
        <name>FMN</name>
        <dbReference type="ChEBI" id="CHEBI:58210"/>
    </ligand>
</feature>
<feature type="domain" description="FMN hydroxy acid dehydrogenase" evidence="7">
    <location>
        <begin position="42"/>
        <end position="386"/>
    </location>
</feature>
<evidence type="ECO:0000256" key="1">
    <source>
        <dbReference type="ARBA" id="ARBA00001917"/>
    </source>
</evidence>
<comment type="similarity">
    <text evidence="3">Belongs to the FMN-dependent alpha-hydroxy acid dehydrogenase family.</text>
</comment>
<feature type="chain" id="PRO_5040507368" description="FMN hydroxy acid dehydrogenase domain-containing protein" evidence="6">
    <location>
        <begin position="16"/>
        <end position="396"/>
    </location>
</feature>
<reference evidence="8 9" key="1">
    <citation type="journal article" date="2021" name="Nat. Commun.">
        <title>Genetic determinants of endophytism in the Arabidopsis root mycobiome.</title>
        <authorList>
            <person name="Mesny F."/>
            <person name="Miyauchi S."/>
            <person name="Thiergart T."/>
            <person name="Pickel B."/>
            <person name="Atanasova L."/>
            <person name="Karlsson M."/>
            <person name="Huettel B."/>
            <person name="Barry K.W."/>
            <person name="Haridas S."/>
            <person name="Chen C."/>
            <person name="Bauer D."/>
            <person name="Andreopoulos W."/>
            <person name="Pangilinan J."/>
            <person name="LaButti K."/>
            <person name="Riley R."/>
            <person name="Lipzen A."/>
            <person name="Clum A."/>
            <person name="Drula E."/>
            <person name="Henrissat B."/>
            <person name="Kohler A."/>
            <person name="Grigoriev I.V."/>
            <person name="Martin F.M."/>
            <person name="Hacquard S."/>
        </authorList>
    </citation>
    <scope>NUCLEOTIDE SEQUENCE [LARGE SCALE GENOMIC DNA]</scope>
    <source>
        <strain evidence="8 9">MPI-CAGE-CH-0241</strain>
    </source>
</reference>
<organism evidence="8 9">
    <name type="scientific">Thelonectria olida</name>
    <dbReference type="NCBI Taxonomy" id="1576542"/>
    <lineage>
        <taxon>Eukaryota</taxon>
        <taxon>Fungi</taxon>
        <taxon>Dikarya</taxon>
        <taxon>Ascomycota</taxon>
        <taxon>Pezizomycotina</taxon>
        <taxon>Sordariomycetes</taxon>
        <taxon>Hypocreomycetidae</taxon>
        <taxon>Hypocreales</taxon>
        <taxon>Nectriaceae</taxon>
        <taxon>Thelonectria</taxon>
    </lineage>
</organism>
<evidence type="ECO:0000313" key="9">
    <source>
        <dbReference type="Proteomes" id="UP000777438"/>
    </source>
</evidence>
<dbReference type="GO" id="GO:0010181">
    <property type="term" value="F:FMN binding"/>
    <property type="evidence" value="ECO:0007669"/>
    <property type="project" value="InterPro"/>
</dbReference>
<name>A0A9P9ARM7_9HYPO</name>
<keyword evidence="6" id="KW-0732">Signal</keyword>
<evidence type="ECO:0000313" key="8">
    <source>
        <dbReference type="EMBL" id="KAH6893114.1"/>
    </source>
</evidence>
<dbReference type="PROSITE" id="PS00557">
    <property type="entry name" value="FMN_HYDROXY_ACID_DH_1"/>
    <property type="match status" value="1"/>
</dbReference>
<feature type="binding site" evidence="5">
    <location>
        <begin position="336"/>
        <end position="337"/>
    </location>
    <ligand>
        <name>FMN</name>
        <dbReference type="ChEBI" id="CHEBI:58210"/>
    </ligand>
</feature>
<dbReference type="Proteomes" id="UP000777438">
    <property type="component" value="Unassembled WGS sequence"/>
</dbReference>